<comment type="caution">
    <text evidence="13">The sequence shown here is derived from an EMBL/GenBank/DDBJ whole genome shotgun (WGS) entry which is preliminary data.</text>
</comment>
<evidence type="ECO:0000256" key="10">
    <source>
        <dbReference type="RuleBase" id="RU367009"/>
    </source>
</evidence>
<dbReference type="SMART" id="SM00236">
    <property type="entry name" value="fCBD"/>
    <property type="match status" value="1"/>
</dbReference>
<dbReference type="GO" id="GO:0045490">
    <property type="term" value="P:pectin catabolic process"/>
    <property type="evidence" value="ECO:0007669"/>
    <property type="project" value="TreeGrafter"/>
</dbReference>
<keyword evidence="8 10" id="KW-0456">Lyase</keyword>
<feature type="compositionally biased region" description="Low complexity" evidence="11">
    <location>
        <begin position="69"/>
        <end position="87"/>
    </location>
</feature>
<organism evidence="13 14">
    <name type="scientific">Pleurotus eryngii</name>
    <name type="common">Boletus of the steppes</name>
    <dbReference type="NCBI Taxonomy" id="5323"/>
    <lineage>
        <taxon>Eukaryota</taxon>
        <taxon>Fungi</taxon>
        <taxon>Dikarya</taxon>
        <taxon>Basidiomycota</taxon>
        <taxon>Agaricomycotina</taxon>
        <taxon>Agaricomycetes</taxon>
        <taxon>Agaricomycetidae</taxon>
        <taxon>Agaricales</taxon>
        <taxon>Pleurotineae</taxon>
        <taxon>Pleurotaceae</taxon>
        <taxon>Pleurotus</taxon>
    </lineage>
</organism>
<dbReference type="GO" id="GO:0030570">
    <property type="term" value="F:pectate lyase activity"/>
    <property type="evidence" value="ECO:0007669"/>
    <property type="project" value="UniProtKB-UniRule"/>
</dbReference>
<accession>A0A9P5ZWZ2</accession>
<sequence length="320" mass="32812">MFSLKVSVVLSLAASASVLAAVPLYGQCGGSNWSGETSCVSGASCVSQNEWYSQCLPGSGGGATSSTRVSTTAPATTQPPTTVQPPSGITTTLPASAGYTALPTARVIPSSFDGGMVRFDRAGSSGECQGQDETGEEDAVFILESGASISNVIIGKDQAEGIHCRGPCTITNVWWEDVCEDAATIKQTGANDVTTINGGGAFHASDKIFQHNGAGTVKINNFFASDFGKLYRGCGNCATSHERHVEVNNVCFKDGKEGVGINANWGDTAILSNVKTNNKPSAKNACCAYKGVSKGSEPSKIGCGDSQAACQFSESAVGTC</sequence>
<feature type="signal peptide" evidence="10">
    <location>
        <begin position="1"/>
        <end position="20"/>
    </location>
</feature>
<evidence type="ECO:0000256" key="9">
    <source>
        <dbReference type="ARBA" id="ARBA00025679"/>
    </source>
</evidence>
<evidence type="ECO:0000259" key="12">
    <source>
        <dbReference type="PROSITE" id="PS51164"/>
    </source>
</evidence>
<evidence type="ECO:0000256" key="2">
    <source>
        <dbReference type="ARBA" id="ARBA00001913"/>
    </source>
</evidence>
<dbReference type="SUPFAM" id="SSF51126">
    <property type="entry name" value="Pectin lyase-like"/>
    <property type="match status" value="1"/>
</dbReference>
<dbReference type="PANTHER" id="PTHR33407:SF9">
    <property type="entry name" value="PECTATE LYASE F-RELATED"/>
    <property type="match status" value="1"/>
</dbReference>
<evidence type="ECO:0000256" key="5">
    <source>
        <dbReference type="ARBA" id="ARBA00022525"/>
    </source>
</evidence>
<proteinExistence type="inferred from homology"/>
<dbReference type="InterPro" id="IPR011050">
    <property type="entry name" value="Pectin_lyase_fold/virulence"/>
</dbReference>
<dbReference type="Pfam" id="PF00734">
    <property type="entry name" value="CBM_1"/>
    <property type="match status" value="1"/>
</dbReference>
<dbReference type="Proteomes" id="UP000807025">
    <property type="component" value="Unassembled WGS sequence"/>
</dbReference>
<gene>
    <name evidence="13" type="ORF">BDN71DRAFT_1506651</name>
</gene>
<dbReference type="Gene3D" id="2.160.20.10">
    <property type="entry name" value="Single-stranded right-handed beta-helix, Pectin lyase-like"/>
    <property type="match status" value="1"/>
</dbReference>
<keyword evidence="5 10" id="KW-0964">Secreted</keyword>
<dbReference type="GO" id="GO:0005576">
    <property type="term" value="C:extracellular region"/>
    <property type="evidence" value="ECO:0007669"/>
    <property type="project" value="UniProtKB-SubCell"/>
</dbReference>
<dbReference type="Pfam" id="PF03211">
    <property type="entry name" value="Pectate_lyase"/>
    <property type="match status" value="1"/>
</dbReference>
<comment type="subcellular location">
    <subcellularLocation>
        <location evidence="3 10">Secreted</location>
    </subcellularLocation>
</comment>
<evidence type="ECO:0000256" key="7">
    <source>
        <dbReference type="ARBA" id="ARBA00022837"/>
    </source>
</evidence>
<evidence type="ECO:0000256" key="4">
    <source>
        <dbReference type="ARBA" id="ARBA00006463"/>
    </source>
</evidence>
<comment type="similarity">
    <text evidence="4 10">Belongs to the polysaccharide lyase 3 family.</text>
</comment>
<evidence type="ECO:0000313" key="13">
    <source>
        <dbReference type="EMBL" id="KAF9495514.1"/>
    </source>
</evidence>
<keyword evidence="14" id="KW-1185">Reference proteome</keyword>
<dbReference type="InterPro" id="IPR004898">
    <property type="entry name" value="Pectate_lyase_PlyH/PlyE-like"/>
</dbReference>
<feature type="region of interest" description="Disordered" evidence="11">
    <location>
        <begin position="63"/>
        <end position="88"/>
    </location>
</feature>
<feature type="chain" id="PRO_5040547693" description="Pectate lyase" evidence="10">
    <location>
        <begin position="21"/>
        <end position="320"/>
    </location>
</feature>
<dbReference type="EC" id="4.2.2.2" evidence="10"/>
<dbReference type="PROSITE" id="PS51164">
    <property type="entry name" value="CBM1_2"/>
    <property type="match status" value="1"/>
</dbReference>
<dbReference type="SUPFAM" id="SSF57180">
    <property type="entry name" value="Cellulose-binding domain"/>
    <property type="match status" value="1"/>
</dbReference>
<dbReference type="OrthoDB" id="441042at2759"/>
<keyword evidence="7 10" id="KW-0106">Calcium</keyword>
<dbReference type="InterPro" id="IPR012334">
    <property type="entry name" value="Pectin_lyas_fold"/>
</dbReference>
<dbReference type="AlphaFoldDB" id="A0A9P5ZWZ2"/>
<evidence type="ECO:0000256" key="6">
    <source>
        <dbReference type="ARBA" id="ARBA00022729"/>
    </source>
</evidence>
<protein>
    <recommendedName>
        <fullName evidence="10">Pectate lyase</fullName>
        <ecNumber evidence="10">4.2.2.2</ecNumber>
    </recommendedName>
</protein>
<dbReference type="EMBL" id="MU154561">
    <property type="protein sequence ID" value="KAF9495514.1"/>
    <property type="molecule type" value="Genomic_DNA"/>
</dbReference>
<comment type="cofactor">
    <cofactor evidence="2 10">
        <name>Ca(2+)</name>
        <dbReference type="ChEBI" id="CHEBI:29108"/>
    </cofactor>
</comment>
<dbReference type="PROSITE" id="PS00562">
    <property type="entry name" value="CBM1_1"/>
    <property type="match status" value="1"/>
</dbReference>
<feature type="domain" description="CBM1" evidence="12">
    <location>
        <begin position="20"/>
        <end position="56"/>
    </location>
</feature>
<dbReference type="GO" id="GO:0030248">
    <property type="term" value="F:cellulose binding"/>
    <property type="evidence" value="ECO:0007669"/>
    <property type="project" value="InterPro"/>
</dbReference>
<reference evidence="13" key="1">
    <citation type="submission" date="2020-11" db="EMBL/GenBank/DDBJ databases">
        <authorList>
            <consortium name="DOE Joint Genome Institute"/>
            <person name="Ahrendt S."/>
            <person name="Riley R."/>
            <person name="Andreopoulos W."/>
            <person name="Labutti K."/>
            <person name="Pangilinan J."/>
            <person name="Ruiz-Duenas F.J."/>
            <person name="Barrasa J.M."/>
            <person name="Sanchez-Garcia M."/>
            <person name="Camarero S."/>
            <person name="Miyauchi S."/>
            <person name="Serrano A."/>
            <person name="Linde D."/>
            <person name="Babiker R."/>
            <person name="Drula E."/>
            <person name="Ayuso-Fernandez I."/>
            <person name="Pacheco R."/>
            <person name="Padilla G."/>
            <person name="Ferreira P."/>
            <person name="Barriuso J."/>
            <person name="Kellner H."/>
            <person name="Castanera R."/>
            <person name="Alfaro M."/>
            <person name="Ramirez L."/>
            <person name="Pisabarro A.G."/>
            <person name="Kuo A."/>
            <person name="Tritt A."/>
            <person name="Lipzen A."/>
            <person name="He G."/>
            <person name="Yan M."/>
            <person name="Ng V."/>
            <person name="Cullen D."/>
            <person name="Martin F."/>
            <person name="Rosso M.-N."/>
            <person name="Henrissat B."/>
            <person name="Hibbett D."/>
            <person name="Martinez A.T."/>
            <person name="Grigoriev I.V."/>
        </authorList>
    </citation>
    <scope>NUCLEOTIDE SEQUENCE</scope>
    <source>
        <strain evidence="13">ATCC 90797</strain>
    </source>
</reference>
<evidence type="ECO:0000256" key="8">
    <source>
        <dbReference type="ARBA" id="ARBA00023239"/>
    </source>
</evidence>
<comment type="function">
    <text evidence="9 10">Pectinolytic enzyme consist of four classes of enzymes: pectin lyase, polygalacturonase, pectin methylesterase and rhamnogalacturonase. Among pectinolytic enzymes, pectin lyase is the most important in depolymerization of pectin, since it cleaves internal glycosidic bonds of highly methylated pectins. Favors pectate, the anion, over pectin, the methyl ester.</text>
</comment>
<dbReference type="InterPro" id="IPR035971">
    <property type="entry name" value="CBD_sf"/>
</dbReference>
<evidence type="ECO:0000256" key="3">
    <source>
        <dbReference type="ARBA" id="ARBA00004613"/>
    </source>
</evidence>
<name>A0A9P5ZWZ2_PLEER</name>
<evidence type="ECO:0000256" key="11">
    <source>
        <dbReference type="SAM" id="MobiDB-lite"/>
    </source>
</evidence>
<dbReference type="PANTHER" id="PTHR33407">
    <property type="entry name" value="PECTATE LYASE F-RELATED"/>
    <property type="match status" value="1"/>
</dbReference>
<keyword evidence="6 10" id="KW-0732">Signal</keyword>
<comment type="catalytic activity">
    <reaction evidence="1 10">
        <text>Eliminative cleavage of (1-&gt;4)-alpha-D-galacturonan to give oligosaccharides with 4-deoxy-alpha-D-galact-4-enuronosyl groups at their non-reducing ends.</text>
        <dbReference type="EC" id="4.2.2.2"/>
    </reaction>
</comment>
<evidence type="ECO:0000256" key="1">
    <source>
        <dbReference type="ARBA" id="ARBA00000695"/>
    </source>
</evidence>
<evidence type="ECO:0000313" key="14">
    <source>
        <dbReference type="Proteomes" id="UP000807025"/>
    </source>
</evidence>
<dbReference type="InterPro" id="IPR000254">
    <property type="entry name" value="CBD"/>
</dbReference>